<dbReference type="PANTHER" id="PTHR42535:SF2">
    <property type="entry name" value="CHROMOSOME UNDETERMINED SCAFFOLD_146, WHOLE GENOME SHOTGUN SEQUENCE"/>
    <property type="match status" value="1"/>
</dbReference>
<keyword evidence="3" id="KW-0812">Transmembrane</keyword>
<dbReference type="EMBL" id="LAZR01003332">
    <property type="protein sequence ID" value="KKN19472.1"/>
    <property type="molecule type" value="Genomic_DNA"/>
</dbReference>
<name>A0A0F9P4Y6_9ZZZZ</name>
<feature type="transmembrane region" description="Helical" evidence="3">
    <location>
        <begin position="944"/>
        <end position="963"/>
    </location>
</feature>
<keyword evidence="3" id="KW-1133">Transmembrane helix</keyword>
<dbReference type="InterPro" id="IPR013320">
    <property type="entry name" value="ConA-like_dom_sf"/>
</dbReference>
<dbReference type="AlphaFoldDB" id="A0A0F9P4Y6"/>
<dbReference type="Gene3D" id="2.60.120.200">
    <property type="match status" value="1"/>
</dbReference>
<organism evidence="5">
    <name type="scientific">marine sediment metagenome</name>
    <dbReference type="NCBI Taxonomy" id="412755"/>
    <lineage>
        <taxon>unclassified sequences</taxon>
        <taxon>metagenomes</taxon>
        <taxon>ecological metagenomes</taxon>
    </lineage>
</organism>
<dbReference type="SUPFAM" id="SSF49899">
    <property type="entry name" value="Concanavalin A-like lectins/glucanases"/>
    <property type="match status" value="1"/>
</dbReference>
<sequence>MKKILLLLILLFFLVGTVSAFELRDLDDVKNYDEDLKVYSLKNFFGGKQIAELELKTPTVFKVARGYGDIAEIEIGNGEFDYDEIINGIELYNTRDGMKEIIRNVDYKYKTIVQVPEYKTVCDKDFSANGTTINTNCRQEQVGLKDKIVWEDFTKNSLLKGENITLGIFTEVKKGDKIEWVLNVYGNERLTKWAIWEEGLFVGLVSYYEFEETSGAVVDSRGTNNGTNDGATRGVTGKIGNAFSFDGINDLVNVSDSNDLSFPSAFTFSMWIYPKDNDLGRFLMKGAGGGTREYGIARLNETGIQILLGDSAGNWDLVWSPNNVPIPSNEWSYLAVTWNGTLISIYLNGTLVDTNSKSGSIINAGIVLSIGSNSLATSDFFNGTIDEMGIWNRSLNVIEISDDLWNDRNGCVYGSETCAGVYSLVVTLISPANASIMNTETITFNSTIIPLVYNLTNATTFVWHGDGTLFNSSSVSLSGNSSSNSIINISGFSLGNYIWNTLGVQGNGNGTNSSFATDNFTFILGSTIDSEIHNNVTWETIKEIFTIVIDILSGTEISLVQLVYNNVNYTITNISQNGDQFTLTKSFDIPLNADKFQNQSNNYFYRFTYEGAFIQETINYTQNVSFINLQLCNATYNIMALNFTLLDEFIQIQINASANPVDYLDTFYYWLGDGSIFKNYSFSELNNNTDSDFQFCIYPSNESMKTDLISLYSAEDYSEREYNLKNASITNISSNISLYLLNDSTSVKFTFTVKEGTTTLPDAYVTISKFFIGEGVYKTISIRKTDDSGQFIEYLELDRDYRYSIVKDFILVGVINRRSACSISPCEETLQISTAQGNIWDVYSDVYALNVLSNLSMNRTSEVVTYDFIDITGLAQYFRLHVSRSHLNETKETICNTFSFSSSGSITCNLTGLDGDFIAKTYISRSPEKLDKVINIFIGLAQEVLGILALFFSIAIIITMVFAGAAISGGNPSVVLFMFGITILILKLMTFFPFSWGVVALLEVLTFFLMSKMRT</sequence>
<keyword evidence="2" id="KW-1015">Disulfide bond</keyword>
<dbReference type="InterPro" id="IPR006558">
    <property type="entry name" value="LamG-like"/>
</dbReference>
<proteinExistence type="predicted"/>
<evidence type="ECO:0000313" key="5">
    <source>
        <dbReference type="EMBL" id="KKN19472.1"/>
    </source>
</evidence>
<evidence type="ECO:0000256" key="3">
    <source>
        <dbReference type="SAM" id="Phobius"/>
    </source>
</evidence>
<evidence type="ECO:0000256" key="1">
    <source>
        <dbReference type="ARBA" id="ARBA00022729"/>
    </source>
</evidence>
<dbReference type="PANTHER" id="PTHR42535">
    <property type="entry name" value="OOKINETE PROTEIN, PUTATIVE-RELATED"/>
    <property type="match status" value="1"/>
</dbReference>
<evidence type="ECO:0000259" key="4">
    <source>
        <dbReference type="SMART" id="SM00560"/>
    </source>
</evidence>
<dbReference type="SMART" id="SM00560">
    <property type="entry name" value="LamGL"/>
    <property type="match status" value="1"/>
</dbReference>
<evidence type="ECO:0000256" key="2">
    <source>
        <dbReference type="ARBA" id="ARBA00023157"/>
    </source>
</evidence>
<comment type="caution">
    <text evidence="5">The sequence shown here is derived from an EMBL/GenBank/DDBJ whole genome shotgun (WGS) entry which is preliminary data.</text>
</comment>
<dbReference type="Pfam" id="PF13385">
    <property type="entry name" value="Laminin_G_3"/>
    <property type="match status" value="1"/>
</dbReference>
<protein>
    <recommendedName>
        <fullName evidence="4">LamG-like jellyroll fold domain-containing protein</fullName>
    </recommendedName>
</protein>
<feature type="domain" description="LamG-like jellyroll fold" evidence="4">
    <location>
        <begin position="264"/>
        <end position="398"/>
    </location>
</feature>
<gene>
    <name evidence="5" type="ORF">LCGC14_0945440</name>
</gene>
<keyword evidence="1" id="KW-0732">Signal</keyword>
<accession>A0A0F9P4Y6</accession>
<reference evidence="5" key="1">
    <citation type="journal article" date="2015" name="Nature">
        <title>Complex archaea that bridge the gap between prokaryotes and eukaryotes.</title>
        <authorList>
            <person name="Spang A."/>
            <person name="Saw J.H."/>
            <person name="Jorgensen S.L."/>
            <person name="Zaremba-Niedzwiedzka K."/>
            <person name="Martijn J."/>
            <person name="Lind A.E."/>
            <person name="van Eijk R."/>
            <person name="Schleper C."/>
            <person name="Guy L."/>
            <person name="Ettema T.J."/>
        </authorList>
    </citation>
    <scope>NUCLEOTIDE SEQUENCE</scope>
</reference>
<feature type="transmembrane region" description="Helical" evidence="3">
    <location>
        <begin position="970"/>
        <end position="988"/>
    </location>
</feature>
<keyword evidence="3" id="KW-0472">Membrane</keyword>